<dbReference type="PANTHER" id="PTHR11851:SF49">
    <property type="entry name" value="MITOCHONDRIAL-PROCESSING PEPTIDASE SUBUNIT ALPHA"/>
    <property type="match status" value="1"/>
</dbReference>
<gene>
    <name evidence="4" type="ORF">N7E81_11955</name>
</gene>
<evidence type="ECO:0000259" key="2">
    <source>
        <dbReference type="Pfam" id="PF00675"/>
    </source>
</evidence>
<sequence>MMDYELWELPNGIRVVHRQVSNTKIAHCALMLDIGSRDEEPHQQGIAHFWEHMAFKGTQRRKAFHIINRLESLGGELNAYTTKEKICFYAAVLDNHLDKAVDLLTDITFNSIFPDAQINKERQVILEEMSMYADSPEDAIQDQLDCLVFKDHQLGNNILGNSESVKSFNQRDFLDFVSENIDTHRMVFSSVGNYSLKKLKKIIEKNLLSIDAISCVRDRKLVNGYSPQNEDLKKDISQAHVGIGCRSFNIYSEQKVPFFVLNNILGGNAMNSRLNLSLRENYGMVYNIESNFQAFTDTGMFSIFYATEPANLEKSLQLVQKEINKLMEVELGSKQLQTAKNQIKGQLAMSEENHQNFMLMMAKSILDYGKIEGLDSVFGKVDRVTRSQLRQLANEQLNFDQMSILKYLPSIGD</sequence>
<evidence type="ECO:0000256" key="1">
    <source>
        <dbReference type="ARBA" id="ARBA00007261"/>
    </source>
</evidence>
<dbReference type="Proteomes" id="UP001062165">
    <property type="component" value="Chromosome"/>
</dbReference>
<accession>A0ABY6CVX7</accession>
<name>A0ABY6CVX7_9BACT</name>
<evidence type="ECO:0000313" key="4">
    <source>
        <dbReference type="EMBL" id="UXX78071.1"/>
    </source>
</evidence>
<dbReference type="Pfam" id="PF05193">
    <property type="entry name" value="Peptidase_M16_C"/>
    <property type="match status" value="1"/>
</dbReference>
<dbReference type="InterPro" id="IPR011765">
    <property type="entry name" value="Pept_M16_N"/>
</dbReference>
<comment type="similarity">
    <text evidence="1">Belongs to the peptidase M16 family.</text>
</comment>
<keyword evidence="5" id="KW-1185">Reference proteome</keyword>
<dbReference type="SUPFAM" id="SSF63411">
    <property type="entry name" value="LuxS/MPP-like metallohydrolase"/>
    <property type="match status" value="2"/>
</dbReference>
<dbReference type="InterPro" id="IPR050361">
    <property type="entry name" value="MPP/UQCRC_Complex"/>
</dbReference>
<feature type="domain" description="Peptidase M16 C-terminal" evidence="3">
    <location>
        <begin position="168"/>
        <end position="342"/>
    </location>
</feature>
<dbReference type="RefSeq" id="WP_263049817.1">
    <property type="nucleotide sequence ID" value="NZ_CP106735.1"/>
</dbReference>
<dbReference type="PANTHER" id="PTHR11851">
    <property type="entry name" value="METALLOPROTEASE"/>
    <property type="match status" value="1"/>
</dbReference>
<dbReference type="EMBL" id="CP106735">
    <property type="protein sequence ID" value="UXX78071.1"/>
    <property type="molecule type" value="Genomic_DNA"/>
</dbReference>
<reference evidence="4" key="1">
    <citation type="submission" date="2022-10" db="EMBL/GenBank/DDBJ databases">
        <title>Comparative genomics and taxonomic characterization of three novel marine species of genus Reichenbachiella exhibiting antioxidant and polysaccharide degradation activities.</title>
        <authorList>
            <person name="Muhammad N."/>
            <person name="Lee Y.-J."/>
            <person name="Ko J."/>
            <person name="Kim S.-G."/>
        </authorList>
    </citation>
    <scope>NUCLEOTIDE SEQUENCE</scope>
    <source>
        <strain evidence="4">Wsw4-B4</strain>
    </source>
</reference>
<feature type="domain" description="Peptidase M16 N-terminal" evidence="2">
    <location>
        <begin position="14"/>
        <end position="160"/>
    </location>
</feature>
<evidence type="ECO:0000313" key="5">
    <source>
        <dbReference type="Proteomes" id="UP001062165"/>
    </source>
</evidence>
<dbReference type="InterPro" id="IPR011249">
    <property type="entry name" value="Metalloenz_LuxS/M16"/>
</dbReference>
<dbReference type="Gene3D" id="3.30.830.10">
    <property type="entry name" value="Metalloenzyme, LuxS/M16 peptidase-like"/>
    <property type="match status" value="2"/>
</dbReference>
<dbReference type="Pfam" id="PF00675">
    <property type="entry name" value="Peptidase_M16"/>
    <property type="match status" value="1"/>
</dbReference>
<protein>
    <submittedName>
        <fullName evidence="4">Insulinase family protein</fullName>
    </submittedName>
</protein>
<evidence type="ECO:0000259" key="3">
    <source>
        <dbReference type="Pfam" id="PF05193"/>
    </source>
</evidence>
<organism evidence="4 5">
    <name type="scientific">Reichenbachiella carrageenanivorans</name>
    <dbReference type="NCBI Taxonomy" id="2979869"/>
    <lineage>
        <taxon>Bacteria</taxon>
        <taxon>Pseudomonadati</taxon>
        <taxon>Bacteroidota</taxon>
        <taxon>Cytophagia</taxon>
        <taxon>Cytophagales</taxon>
        <taxon>Reichenbachiellaceae</taxon>
        <taxon>Reichenbachiella</taxon>
    </lineage>
</organism>
<proteinExistence type="inferred from homology"/>
<dbReference type="InterPro" id="IPR007863">
    <property type="entry name" value="Peptidase_M16_C"/>
</dbReference>